<dbReference type="EMBL" id="CM047941">
    <property type="protein sequence ID" value="KAI9903405.1"/>
    <property type="molecule type" value="Genomic_DNA"/>
</dbReference>
<proteinExistence type="predicted"/>
<evidence type="ECO:0000313" key="1">
    <source>
        <dbReference type="EMBL" id="KAI9903405.1"/>
    </source>
</evidence>
<protein>
    <submittedName>
        <fullName evidence="1">Uncharacterized protein</fullName>
    </submittedName>
</protein>
<organism evidence="1 2">
    <name type="scientific">Trichothecium roseum</name>
    <dbReference type="NCBI Taxonomy" id="47278"/>
    <lineage>
        <taxon>Eukaryota</taxon>
        <taxon>Fungi</taxon>
        <taxon>Dikarya</taxon>
        <taxon>Ascomycota</taxon>
        <taxon>Pezizomycotina</taxon>
        <taxon>Sordariomycetes</taxon>
        <taxon>Hypocreomycetidae</taxon>
        <taxon>Hypocreales</taxon>
        <taxon>Hypocreales incertae sedis</taxon>
        <taxon>Trichothecium</taxon>
    </lineage>
</organism>
<evidence type="ECO:0000313" key="2">
    <source>
        <dbReference type="Proteomes" id="UP001163324"/>
    </source>
</evidence>
<name>A0ACC0VC40_9HYPO</name>
<gene>
    <name evidence="1" type="ORF">N3K66_002757</name>
</gene>
<accession>A0ACC0VC40</accession>
<keyword evidence="2" id="KW-1185">Reference proteome</keyword>
<reference evidence="1" key="1">
    <citation type="submission" date="2022-10" db="EMBL/GenBank/DDBJ databases">
        <title>Complete Genome of Trichothecium roseum strain YXFP-22015, a Plant Pathogen Isolated from Citrus.</title>
        <authorList>
            <person name="Wang Y."/>
            <person name="Zhu L."/>
        </authorList>
    </citation>
    <scope>NUCLEOTIDE SEQUENCE</scope>
    <source>
        <strain evidence="1">YXFP-22015</strain>
    </source>
</reference>
<dbReference type="Proteomes" id="UP001163324">
    <property type="component" value="Chromosome 2"/>
</dbReference>
<comment type="caution">
    <text evidence="1">The sequence shown here is derived from an EMBL/GenBank/DDBJ whole genome shotgun (WGS) entry which is preliminary data.</text>
</comment>
<sequence length="208" mass="21836">MFTVKQLLAAAALAGLAQAKTHTVTAKSDSFDPDTVKAEKGDTIEFRFEGNHSIVAGDYRYPCSALDVGTSFYSGFNDDKDKVWRITVNSTDPQVFYSSRDNECADGMSGIINPSGTQNLTDYQDRAAEINRAITPSREPYGGELIDADDAEGSDDDSSSGDNDGGKDDKGDDGDDSGKSGDDDSAARLIGVPATVLLAAVGVAVAMA</sequence>